<feature type="compositionally biased region" description="Basic and acidic residues" evidence="1">
    <location>
        <begin position="1"/>
        <end position="11"/>
    </location>
</feature>
<organism evidence="2 3">
    <name type="scientific">Kitasatospora arboriphila</name>
    <dbReference type="NCBI Taxonomy" id="258052"/>
    <lineage>
        <taxon>Bacteria</taxon>
        <taxon>Bacillati</taxon>
        <taxon>Actinomycetota</taxon>
        <taxon>Actinomycetes</taxon>
        <taxon>Kitasatosporales</taxon>
        <taxon>Streptomycetaceae</taxon>
        <taxon>Kitasatospora</taxon>
    </lineage>
</organism>
<gene>
    <name evidence="2" type="ORF">GCM10009663_16420</name>
</gene>
<evidence type="ECO:0000313" key="2">
    <source>
        <dbReference type="EMBL" id="GAA1075884.1"/>
    </source>
</evidence>
<dbReference type="RefSeq" id="WP_344622823.1">
    <property type="nucleotide sequence ID" value="NZ_BAAALD010000010.1"/>
</dbReference>
<reference evidence="2 3" key="1">
    <citation type="journal article" date="2019" name="Int. J. Syst. Evol. Microbiol.">
        <title>The Global Catalogue of Microorganisms (GCM) 10K type strain sequencing project: providing services to taxonomists for standard genome sequencing and annotation.</title>
        <authorList>
            <consortium name="The Broad Institute Genomics Platform"/>
            <consortium name="The Broad Institute Genome Sequencing Center for Infectious Disease"/>
            <person name="Wu L."/>
            <person name="Ma J."/>
        </authorList>
    </citation>
    <scope>NUCLEOTIDE SEQUENCE [LARGE SCALE GENOMIC DNA]</scope>
    <source>
        <strain evidence="2 3">JCM 13002</strain>
    </source>
</reference>
<dbReference type="Proteomes" id="UP001499987">
    <property type="component" value="Unassembled WGS sequence"/>
</dbReference>
<comment type="caution">
    <text evidence="2">The sequence shown here is derived from an EMBL/GenBank/DDBJ whole genome shotgun (WGS) entry which is preliminary data.</text>
</comment>
<proteinExistence type="predicted"/>
<evidence type="ECO:0000313" key="3">
    <source>
        <dbReference type="Proteomes" id="UP001499987"/>
    </source>
</evidence>
<name>A0ABN1TE72_9ACTN</name>
<evidence type="ECO:0000256" key="1">
    <source>
        <dbReference type="SAM" id="MobiDB-lite"/>
    </source>
</evidence>
<feature type="region of interest" description="Disordered" evidence="1">
    <location>
        <begin position="1"/>
        <end position="49"/>
    </location>
</feature>
<keyword evidence="3" id="KW-1185">Reference proteome</keyword>
<dbReference type="EMBL" id="BAAALD010000010">
    <property type="protein sequence ID" value="GAA1075884.1"/>
    <property type="molecule type" value="Genomic_DNA"/>
</dbReference>
<protein>
    <submittedName>
        <fullName evidence="2">Uncharacterized protein</fullName>
    </submittedName>
</protein>
<sequence>MTWMPDRDAAPRRRRRGSSSSQSQSHQFEWRREGAPGQPDGTGAHGLGIPRILGRRARWVGARLRREG</sequence>
<accession>A0ABN1TE72</accession>